<keyword evidence="5" id="KW-1185">Reference proteome</keyword>
<evidence type="ECO:0000259" key="3">
    <source>
        <dbReference type="Pfam" id="PF03061"/>
    </source>
</evidence>
<dbReference type="EMBL" id="BLZA01000019">
    <property type="protein sequence ID" value="GHJ86592.1"/>
    <property type="molecule type" value="Genomic_DNA"/>
</dbReference>
<dbReference type="CDD" id="cd03443">
    <property type="entry name" value="PaaI_thioesterase"/>
    <property type="match status" value="1"/>
</dbReference>
<comment type="caution">
    <text evidence="4">The sequence shown here is derived from an EMBL/GenBank/DDBJ whole genome shotgun (WGS) entry which is preliminary data.</text>
</comment>
<dbReference type="OrthoDB" id="2831072at2759"/>
<organism evidence="4 5">
    <name type="scientific">Naganishia liquefaciens</name>
    <dbReference type="NCBI Taxonomy" id="104408"/>
    <lineage>
        <taxon>Eukaryota</taxon>
        <taxon>Fungi</taxon>
        <taxon>Dikarya</taxon>
        <taxon>Basidiomycota</taxon>
        <taxon>Agaricomycotina</taxon>
        <taxon>Tremellomycetes</taxon>
        <taxon>Filobasidiales</taxon>
        <taxon>Filobasidiaceae</taxon>
        <taxon>Naganishia</taxon>
    </lineage>
</organism>
<dbReference type="Proteomes" id="UP000620104">
    <property type="component" value="Unassembled WGS sequence"/>
</dbReference>
<dbReference type="SUPFAM" id="SSF54637">
    <property type="entry name" value="Thioesterase/thiol ester dehydrase-isomerase"/>
    <property type="match status" value="1"/>
</dbReference>
<dbReference type="Pfam" id="PF03061">
    <property type="entry name" value="4HBT"/>
    <property type="match status" value="1"/>
</dbReference>
<dbReference type="GO" id="GO:0047617">
    <property type="term" value="F:fatty acyl-CoA hydrolase activity"/>
    <property type="evidence" value="ECO:0007669"/>
    <property type="project" value="InterPro"/>
</dbReference>
<evidence type="ECO:0000256" key="2">
    <source>
        <dbReference type="ARBA" id="ARBA00022801"/>
    </source>
</evidence>
<dbReference type="InterPro" id="IPR029069">
    <property type="entry name" value="HotDog_dom_sf"/>
</dbReference>
<evidence type="ECO:0000256" key="1">
    <source>
        <dbReference type="ARBA" id="ARBA00008324"/>
    </source>
</evidence>
<keyword evidence="2" id="KW-0378">Hydrolase</keyword>
<comment type="similarity">
    <text evidence="1">Belongs to the thioesterase PaaI family.</text>
</comment>
<gene>
    <name evidence="4" type="ORF">NliqN6_2994</name>
</gene>
<name>A0A8H3YFV3_9TREE</name>
<evidence type="ECO:0000313" key="5">
    <source>
        <dbReference type="Proteomes" id="UP000620104"/>
    </source>
</evidence>
<proteinExistence type="inferred from homology"/>
<dbReference type="Gene3D" id="3.10.129.10">
    <property type="entry name" value="Hotdog Thioesterase"/>
    <property type="match status" value="1"/>
</dbReference>
<evidence type="ECO:0000313" key="4">
    <source>
        <dbReference type="EMBL" id="GHJ86592.1"/>
    </source>
</evidence>
<dbReference type="InterPro" id="IPR006683">
    <property type="entry name" value="Thioestr_dom"/>
</dbReference>
<dbReference type="PANTHER" id="PTHR21660:SF1">
    <property type="entry name" value="ACYL-COENZYME A THIOESTERASE 13"/>
    <property type="match status" value="1"/>
</dbReference>
<reference evidence="4" key="1">
    <citation type="submission" date="2020-07" db="EMBL/GenBank/DDBJ databases">
        <title>Draft Genome Sequence of a Deep-Sea Yeast, Naganishia (Cryptococcus) liquefaciens strain N6.</title>
        <authorList>
            <person name="Han Y.W."/>
            <person name="Kajitani R."/>
            <person name="Morimoto H."/>
            <person name="Parhat M."/>
            <person name="Tsubouchi H."/>
            <person name="Bakenova O."/>
            <person name="Ogata M."/>
            <person name="Argunhan B."/>
            <person name="Aoki R."/>
            <person name="Kajiwara S."/>
            <person name="Itoh T."/>
            <person name="Iwasaki H."/>
        </authorList>
    </citation>
    <scope>NUCLEOTIDE SEQUENCE</scope>
    <source>
        <strain evidence="4">N6</strain>
    </source>
</reference>
<feature type="domain" description="Thioesterase" evidence="3">
    <location>
        <begin position="80"/>
        <end position="159"/>
    </location>
</feature>
<protein>
    <recommendedName>
        <fullName evidence="3">Thioesterase domain-containing protein</fullName>
    </recommendedName>
</protein>
<dbReference type="PANTHER" id="PTHR21660">
    <property type="entry name" value="THIOESTERASE SUPERFAMILY MEMBER-RELATED"/>
    <property type="match status" value="1"/>
</dbReference>
<dbReference type="InterPro" id="IPR039298">
    <property type="entry name" value="ACOT13"/>
</dbReference>
<accession>A0A8H3YFV3</accession>
<dbReference type="AlphaFoldDB" id="A0A8H3YFV3"/>
<sequence length="182" mass="19577">MPPPQTIDLALLTARVQKAVTQHSVNAHEFGKNIYDTLQITGVDLEDEDGASVQEGKPPRKKARVVVETTVRKDFLNPVGVLHGAATAYLIDICSSLPLMALSTSDFWSGLGGLSQSMQILYHAPAPEGTKLKIISETLNVGGKIANMRCEIRNAQTNKLIASGFHSKVNVMPKTAETAAKL</sequence>